<sequence>MTPDWDDLELDEALIDVLLGAEINKPAKVQQAVIPEALAGHDLLVNSPTGTGKTLAFLLPALQHLLDYPRRQPGP</sequence>
<dbReference type="InterPro" id="IPR027417">
    <property type="entry name" value="P-loop_NTPase"/>
</dbReference>
<keyword evidence="5" id="KW-0067">ATP-binding</keyword>
<evidence type="ECO:0000313" key="7">
    <source>
        <dbReference type="EMBL" id="PTB82753.1"/>
    </source>
</evidence>
<dbReference type="EMBL" id="PYVS01000058">
    <property type="protein sequence ID" value="PTB82753.1"/>
    <property type="molecule type" value="Genomic_DNA"/>
</dbReference>
<name>A0A2T4CMG6_9GAMM</name>
<evidence type="ECO:0000313" key="8">
    <source>
        <dbReference type="Proteomes" id="UP000243022"/>
    </source>
</evidence>
<proteinExistence type="predicted"/>
<dbReference type="PANTHER" id="PTHR47963:SF8">
    <property type="entry name" value="ATP-DEPENDENT RNA HELICASE DEAD"/>
    <property type="match status" value="1"/>
</dbReference>
<gene>
    <name evidence="7" type="ORF">C9986_02280</name>
</gene>
<dbReference type="GO" id="GO:0003723">
    <property type="term" value="F:RNA binding"/>
    <property type="evidence" value="ECO:0007669"/>
    <property type="project" value="TreeGrafter"/>
</dbReference>
<dbReference type="Gene3D" id="3.40.50.300">
    <property type="entry name" value="P-loop containing nucleotide triphosphate hydrolases"/>
    <property type="match status" value="1"/>
</dbReference>
<dbReference type="PANTHER" id="PTHR47963">
    <property type="entry name" value="DEAD-BOX ATP-DEPENDENT RNA HELICASE 47, MITOCHONDRIAL"/>
    <property type="match status" value="1"/>
</dbReference>
<evidence type="ECO:0000259" key="6">
    <source>
        <dbReference type="Pfam" id="PF00270"/>
    </source>
</evidence>
<organism evidence="7 8">
    <name type="scientific">Pseudidiomarina aestuarii</name>
    <dbReference type="NCBI Taxonomy" id="624146"/>
    <lineage>
        <taxon>Bacteria</taxon>
        <taxon>Pseudomonadati</taxon>
        <taxon>Pseudomonadota</taxon>
        <taxon>Gammaproteobacteria</taxon>
        <taxon>Alteromonadales</taxon>
        <taxon>Idiomarinaceae</taxon>
        <taxon>Pseudidiomarina</taxon>
    </lineage>
</organism>
<evidence type="ECO:0000256" key="1">
    <source>
        <dbReference type="ARBA" id="ARBA00012552"/>
    </source>
</evidence>
<accession>A0A2T4CMG6</accession>
<dbReference type="GO" id="GO:0016787">
    <property type="term" value="F:hydrolase activity"/>
    <property type="evidence" value="ECO:0007669"/>
    <property type="project" value="UniProtKB-KW"/>
</dbReference>
<reference evidence="7 8" key="1">
    <citation type="submission" date="2018-03" db="EMBL/GenBank/DDBJ databases">
        <title>Cross-interface Injection: A General Nanoliter Liquid Handling Method Applied to Single Cells Genome Amplification Automated Nanoliter Liquid Handling Applied to Single Cell Multiple Displacement Amplification.</title>
        <authorList>
            <person name="Yun J."/>
            <person name="Xu P."/>
            <person name="Xu J."/>
            <person name="Dai X."/>
            <person name="Wang Y."/>
            <person name="Zheng X."/>
            <person name="Cao C."/>
            <person name="Yi Q."/>
            <person name="Zhu Y."/>
            <person name="Wang L."/>
            <person name="Dong Z."/>
            <person name="Huang Y."/>
            <person name="Huang L."/>
            <person name="Du W."/>
        </authorList>
    </citation>
    <scope>NUCLEOTIDE SEQUENCE [LARGE SCALE GENOMIC DNA]</scope>
    <source>
        <strain evidence="7 8">Z-E1-2</strain>
    </source>
</reference>
<keyword evidence="2" id="KW-0547">Nucleotide-binding</keyword>
<dbReference type="Proteomes" id="UP000243022">
    <property type="component" value="Unassembled WGS sequence"/>
</dbReference>
<evidence type="ECO:0000256" key="5">
    <source>
        <dbReference type="ARBA" id="ARBA00022840"/>
    </source>
</evidence>
<dbReference type="SUPFAM" id="SSF52540">
    <property type="entry name" value="P-loop containing nucleoside triphosphate hydrolases"/>
    <property type="match status" value="1"/>
</dbReference>
<dbReference type="Pfam" id="PF00270">
    <property type="entry name" value="DEAD"/>
    <property type="match status" value="1"/>
</dbReference>
<feature type="domain" description="DEAD/DEAH-box helicase" evidence="6">
    <location>
        <begin position="28"/>
        <end position="67"/>
    </location>
</feature>
<dbReference type="GO" id="GO:0003724">
    <property type="term" value="F:RNA helicase activity"/>
    <property type="evidence" value="ECO:0007669"/>
    <property type="project" value="UniProtKB-EC"/>
</dbReference>
<protein>
    <recommendedName>
        <fullName evidence="1">RNA helicase</fullName>
        <ecNumber evidence="1">3.6.4.13</ecNumber>
    </recommendedName>
</protein>
<dbReference type="InterPro" id="IPR011545">
    <property type="entry name" value="DEAD/DEAH_box_helicase_dom"/>
</dbReference>
<dbReference type="InterPro" id="IPR050547">
    <property type="entry name" value="DEAD_box_RNA_helicases"/>
</dbReference>
<dbReference type="AlphaFoldDB" id="A0A2T4CMG6"/>
<keyword evidence="4 7" id="KW-0347">Helicase</keyword>
<evidence type="ECO:0000256" key="3">
    <source>
        <dbReference type="ARBA" id="ARBA00022801"/>
    </source>
</evidence>
<evidence type="ECO:0000256" key="2">
    <source>
        <dbReference type="ARBA" id="ARBA00022741"/>
    </source>
</evidence>
<dbReference type="GO" id="GO:0005524">
    <property type="term" value="F:ATP binding"/>
    <property type="evidence" value="ECO:0007669"/>
    <property type="project" value="UniProtKB-KW"/>
</dbReference>
<dbReference type="EC" id="3.6.4.13" evidence="1"/>
<keyword evidence="3" id="KW-0378">Hydrolase</keyword>
<feature type="non-terminal residue" evidence="7">
    <location>
        <position position="75"/>
    </location>
</feature>
<evidence type="ECO:0000256" key="4">
    <source>
        <dbReference type="ARBA" id="ARBA00022806"/>
    </source>
</evidence>
<comment type="caution">
    <text evidence="7">The sequence shown here is derived from an EMBL/GenBank/DDBJ whole genome shotgun (WGS) entry which is preliminary data.</text>
</comment>